<evidence type="ECO:0000313" key="3">
    <source>
        <dbReference type="EMBL" id="PIA82976.1"/>
    </source>
</evidence>
<organism evidence="3 4">
    <name type="scientific">Cercospora beticola</name>
    <name type="common">Sugarbeet leaf spot fungus</name>
    <dbReference type="NCBI Taxonomy" id="122368"/>
    <lineage>
        <taxon>Eukaryota</taxon>
        <taxon>Fungi</taxon>
        <taxon>Dikarya</taxon>
        <taxon>Ascomycota</taxon>
        <taxon>Pezizomycotina</taxon>
        <taxon>Dothideomycetes</taxon>
        <taxon>Dothideomycetidae</taxon>
        <taxon>Mycosphaerellales</taxon>
        <taxon>Mycosphaerellaceae</taxon>
        <taxon>Cercospora</taxon>
    </lineage>
</organism>
<dbReference type="EMBL" id="LKMD01000201">
    <property type="protein sequence ID" value="PIA82976.1"/>
    <property type="molecule type" value="Genomic_DNA"/>
</dbReference>
<dbReference type="Pfam" id="PF14529">
    <property type="entry name" value="Exo_endo_phos_2"/>
    <property type="match status" value="1"/>
</dbReference>
<dbReference type="InterPro" id="IPR005135">
    <property type="entry name" value="Endo/exonuclease/phosphatase"/>
</dbReference>
<dbReference type="InterPro" id="IPR036691">
    <property type="entry name" value="Endo/exonu/phosph_ase_sf"/>
</dbReference>
<dbReference type="GO" id="GO:0003824">
    <property type="term" value="F:catalytic activity"/>
    <property type="evidence" value="ECO:0007669"/>
    <property type="project" value="InterPro"/>
</dbReference>
<dbReference type="Proteomes" id="UP000230605">
    <property type="component" value="Unassembled WGS sequence"/>
</dbReference>
<protein>
    <recommendedName>
        <fullName evidence="2">Endonuclease/exonuclease/phosphatase domain-containing protein</fullName>
    </recommendedName>
</protein>
<comment type="caution">
    <text evidence="3">The sequence shown here is derived from an EMBL/GenBank/DDBJ whole genome shotgun (WGS) entry which is preliminary data.</text>
</comment>
<evidence type="ECO:0000259" key="2">
    <source>
        <dbReference type="Pfam" id="PF14529"/>
    </source>
</evidence>
<feature type="region of interest" description="Disordered" evidence="1">
    <location>
        <begin position="1"/>
        <end position="29"/>
    </location>
</feature>
<dbReference type="Gene3D" id="3.60.10.10">
    <property type="entry name" value="Endonuclease/exonuclease/phosphatase"/>
    <property type="match status" value="1"/>
</dbReference>
<evidence type="ECO:0000256" key="1">
    <source>
        <dbReference type="SAM" id="MobiDB-lite"/>
    </source>
</evidence>
<sequence>MVRAPPARTGDRRPQHPHSLKRSRSRSMHRAEETINIIQYNVHKSKDQVMRALNAVLRPDYHHIVAIQEPWRNPRMHTTIRPANYELAYPSNAKTRACFYVSKHLDAQRWKITERSPDLITLSIELEDRKLHIHNCYNEPPRSTTSQARGVLDLLPAALAEPGEHLLVGDFNLHHPFWGGSTVLVQHALADALIDITEQAQLQLTLPPGTVTWQSRQSESTLDLAFATEWIAQRLLQCQPHEEVNSDSDYIPIITSILAAPIARREPRAQRAWKRTD</sequence>
<feature type="compositionally biased region" description="Basic residues" evidence="1">
    <location>
        <begin position="15"/>
        <end position="28"/>
    </location>
</feature>
<dbReference type="AlphaFoldDB" id="A0A2G5GRR7"/>
<reference evidence="3 4" key="1">
    <citation type="submission" date="2015-10" db="EMBL/GenBank/DDBJ databases">
        <title>The cercosporin biosynthetic gene cluster was horizontally transferred to several fungal lineages and shown to be expanded in Cercospora beticola based on microsynteny with recipient genomes.</title>
        <authorList>
            <person name="De Jonge R."/>
            <person name="Ebert M.K."/>
            <person name="Suttle J.C."/>
            <person name="Jurick Ii W.M."/>
            <person name="Secor G.A."/>
            <person name="Thomma B.P."/>
            <person name="Van De Peer Y."/>
            <person name="Bolton M.D."/>
        </authorList>
    </citation>
    <scope>NUCLEOTIDE SEQUENCE [LARGE SCALE GENOMIC DNA]</scope>
    <source>
        <strain evidence="3 4">09-40</strain>
    </source>
</reference>
<evidence type="ECO:0000313" key="4">
    <source>
        <dbReference type="Proteomes" id="UP000230605"/>
    </source>
</evidence>
<feature type="domain" description="Endonuclease/exonuclease/phosphatase" evidence="2">
    <location>
        <begin position="131"/>
        <end position="253"/>
    </location>
</feature>
<dbReference type="SUPFAM" id="SSF56219">
    <property type="entry name" value="DNase I-like"/>
    <property type="match status" value="1"/>
</dbReference>
<dbReference type="OrthoDB" id="3695143at2759"/>
<name>A0A2G5GRR7_CERBT</name>
<accession>A0A2G5GRR7</accession>
<proteinExistence type="predicted"/>
<gene>
    <name evidence="3" type="ORF">CB0940_12191</name>
</gene>